<evidence type="ECO:0000313" key="4">
    <source>
        <dbReference type="EMBL" id="WQG89990.1"/>
    </source>
</evidence>
<name>A0ABZ0XH66_9BACT</name>
<keyword evidence="1 2" id="KW-0238">DNA-binding</keyword>
<dbReference type="InterPro" id="IPR001647">
    <property type="entry name" value="HTH_TetR"/>
</dbReference>
<feature type="domain" description="HTH tetR-type" evidence="3">
    <location>
        <begin position="14"/>
        <end position="74"/>
    </location>
</feature>
<feature type="DNA-binding region" description="H-T-H motif" evidence="2">
    <location>
        <begin position="37"/>
        <end position="56"/>
    </location>
</feature>
<evidence type="ECO:0000256" key="2">
    <source>
        <dbReference type="PROSITE-ProRule" id="PRU00335"/>
    </source>
</evidence>
<gene>
    <name evidence="4" type="ORF">SR876_00665</name>
</gene>
<sequence>MSKIVLPLHGMPEDIIQQQILQAAQQLFQKHGYQKVTMDDVAKAIGKGRSSLYYYYRNKDEVFDAVMSAEIDEIIAEITRMVDREETVEGKLRAYGITKTKIGRKRKVFFDMFETAMNPDELSQYTQRKKVIQKKIRKDELALLNRVLADFSPEDKDSIIFVFTSSLRGFKREFELENSYTRMEPAIDALVRMTMLAIKS</sequence>
<dbReference type="Proteomes" id="UP001326715">
    <property type="component" value="Chromosome"/>
</dbReference>
<dbReference type="InterPro" id="IPR009057">
    <property type="entry name" value="Homeodomain-like_sf"/>
</dbReference>
<dbReference type="SUPFAM" id="SSF46689">
    <property type="entry name" value="Homeodomain-like"/>
    <property type="match status" value="1"/>
</dbReference>
<dbReference type="PANTHER" id="PTHR43479">
    <property type="entry name" value="ACREF/ENVCD OPERON REPRESSOR-RELATED"/>
    <property type="match status" value="1"/>
</dbReference>
<dbReference type="InterPro" id="IPR050624">
    <property type="entry name" value="HTH-type_Tx_Regulator"/>
</dbReference>
<dbReference type="Pfam" id="PF00440">
    <property type="entry name" value="TetR_N"/>
    <property type="match status" value="1"/>
</dbReference>
<dbReference type="EMBL" id="CP140154">
    <property type="protein sequence ID" value="WQG89990.1"/>
    <property type="molecule type" value="Genomic_DNA"/>
</dbReference>
<evidence type="ECO:0000256" key="1">
    <source>
        <dbReference type="ARBA" id="ARBA00023125"/>
    </source>
</evidence>
<evidence type="ECO:0000259" key="3">
    <source>
        <dbReference type="PROSITE" id="PS50977"/>
    </source>
</evidence>
<evidence type="ECO:0000313" key="5">
    <source>
        <dbReference type="Proteomes" id="UP001326715"/>
    </source>
</evidence>
<reference evidence="4 5" key="1">
    <citation type="submission" date="2023-11" db="EMBL/GenBank/DDBJ databases">
        <title>MicrobeMod: A computational toolkit for identifying prokaryotic methylation and restriction-modification with nanopore sequencing.</title>
        <authorList>
            <person name="Crits-Christoph A."/>
            <person name="Kang S.C."/>
            <person name="Lee H."/>
            <person name="Ostrov N."/>
        </authorList>
    </citation>
    <scope>NUCLEOTIDE SEQUENCE [LARGE SCALE GENOMIC DNA]</scope>
    <source>
        <strain evidence="4 5">ATCC 23090</strain>
    </source>
</reference>
<organism evidence="4 5">
    <name type="scientific">Chitinophaga sancti</name>
    <dbReference type="NCBI Taxonomy" id="1004"/>
    <lineage>
        <taxon>Bacteria</taxon>
        <taxon>Pseudomonadati</taxon>
        <taxon>Bacteroidota</taxon>
        <taxon>Chitinophagia</taxon>
        <taxon>Chitinophagales</taxon>
        <taxon>Chitinophagaceae</taxon>
        <taxon>Chitinophaga</taxon>
    </lineage>
</organism>
<accession>A0ABZ0XH66</accession>
<dbReference type="PROSITE" id="PS50977">
    <property type="entry name" value="HTH_TETR_2"/>
    <property type="match status" value="1"/>
</dbReference>
<proteinExistence type="predicted"/>
<protein>
    <submittedName>
        <fullName evidence="4">TetR/AcrR family transcriptional regulator</fullName>
    </submittedName>
</protein>
<dbReference type="Gene3D" id="1.10.357.10">
    <property type="entry name" value="Tetracycline Repressor, domain 2"/>
    <property type="match status" value="1"/>
</dbReference>
<dbReference type="PRINTS" id="PR00455">
    <property type="entry name" value="HTHTETR"/>
</dbReference>
<dbReference type="PANTHER" id="PTHR43479:SF11">
    <property type="entry name" value="ACREF_ENVCD OPERON REPRESSOR-RELATED"/>
    <property type="match status" value="1"/>
</dbReference>
<keyword evidence="5" id="KW-1185">Reference proteome</keyword>
<dbReference type="Gene3D" id="1.10.10.60">
    <property type="entry name" value="Homeodomain-like"/>
    <property type="match status" value="1"/>
</dbReference>
<dbReference type="RefSeq" id="WP_083571855.1">
    <property type="nucleotide sequence ID" value="NZ_CBHWAX010000080.1"/>
</dbReference>